<comment type="caution">
    <text evidence="2">The sequence shown here is derived from an EMBL/GenBank/DDBJ whole genome shotgun (WGS) entry which is preliminary data.</text>
</comment>
<dbReference type="AlphaFoldDB" id="A0AAW0RFB8"/>
<gene>
    <name evidence="2" type="ORF">G3M48_001643</name>
</gene>
<feature type="region of interest" description="Disordered" evidence="1">
    <location>
        <begin position="1"/>
        <end position="468"/>
    </location>
</feature>
<feature type="region of interest" description="Disordered" evidence="1">
    <location>
        <begin position="503"/>
        <end position="562"/>
    </location>
</feature>
<feature type="compositionally biased region" description="Basic and acidic residues" evidence="1">
    <location>
        <begin position="169"/>
        <end position="178"/>
    </location>
</feature>
<accession>A0AAW0RFB8</accession>
<proteinExistence type="predicted"/>
<feature type="compositionally biased region" description="Polar residues" evidence="1">
    <location>
        <begin position="30"/>
        <end position="43"/>
    </location>
</feature>
<evidence type="ECO:0000313" key="3">
    <source>
        <dbReference type="Proteomes" id="UP001397290"/>
    </source>
</evidence>
<organism evidence="2 3">
    <name type="scientific">Beauveria asiatica</name>
    <dbReference type="NCBI Taxonomy" id="1069075"/>
    <lineage>
        <taxon>Eukaryota</taxon>
        <taxon>Fungi</taxon>
        <taxon>Dikarya</taxon>
        <taxon>Ascomycota</taxon>
        <taxon>Pezizomycotina</taxon>
        <taxon>Sordariomycetes</taxon>
        <taxon>Hypocreomycetidae</taxon>
        <taxon>Hypocreales</taxon>
        <taxon>Cordycipitaceae</taxon>
        <taxon>Beauveria</taxon>
    </lineage>
</organism>
<name>A0AAW0RFB8_9HYPO</name>
<reference evidence="2 3" key="1">
    <citation type="submission" date="2020-02" db="EMBL/GenBank/DDBJ databases">
        <title>Comparative genomics of the hypocrealean fungal genus Beauvera.</title>
        <authorList>
            <person name="Showalter D.N."/>
            <person name="Bushley K.E."/>
            <person name="Rehner S.A."/>
        </authorList>
    </citation>
    <scope>NUCLEOTIDE SEQUENCE [LARGE SCALE GENOMIC DNA]</scope>
    <source>
        <strain evidence="2 3">ARSEF4384</strain>
    </source>
</reference>
<protein>
    <submittedName>
        <fullName evidence="2">Uncharacterized protein</fullName>
    </submittedName>
</protein>
<evidence type="ECO:0000256" key="1">
    <source>
        <dbReference type="SAM" id="MobiDB-lite"/>
    </source>
</evidence>
<feature type="compositionally biased region" description="Basic and acidic residues" evidence="1">
    <location>
        <begin position="85"/>
        <end position="105"/>
    </location>
</feature>
<dbReference type="Proteomes" id="UP001397290">
    <property type="component" value="Unassembled WGS sequence"/>
</dbReference>
<keyword evidence="3" id="KW-1185">Reference proteome</keyword>
<feature type="compositionally biased region" description="Polar residues" evidence="1">
    <location>
        <begin position="1"/>
        <end position="14"/>
    </location>
</feature>
<dbReference type="EMBL" id="JAAHCF010001486">
    <property type="protein sequence ID" value="KAK8140843.1"/>
    <property type="molecule type" value="Genomic_DNA"/>
</dbReference>
<sequence>MTSTNRPLDESTATLVAPNDHLHAKDLLSTPINTSTAVSSGTVSDEEPSTPEPLAGAPVSVLCGWPHAGSPNGKAGLQGTSESGWPHEHDPKDPTAKHPKGRPDDGSGGWPHPGDSDKPDPAKWHTLNGTGNDGTDFTPKDDSVSVLCGWPDANGPDGKTGHGVTRESGWPHEDDPKDAAATYSEAQPPVGGVPDNGSGAWPGPGDSSKDDPAKAWPDGNASKPDPAKLYTLQGTSSDGADPASQDDDSASVLCGWPHANVSQETAAETPKGRPLVGGVPDNGSDLVPEPGDSSKPDPANGWPNGSRDFTSKGESGWPHIDDPEDQAAKSPEGWPLVGGVPGNGDLPDPGDPSQNDPAKIRPGSGRDQTQAETAGPERRRKPGTVGPEGQPPWGVKNLAATAANTTSLEGPEGQPPWGVKNLATTAANATSLEGPEGQPPWGVKNLATTAANATGLEGPEGQPPWGVKNLATTAANATGGVAGPEGQPPWGIKNLGAAVNATGGVAGPEGQPPWGVKNLAVSDGGPEGQPPWGTKGRAAATTTTTGGNESGKGDDGAQDASA</sequence>
<feature type="compositionally biased region" description="Low complexity" evidence="1">
    <location>
        <begin position="533"/>
        <end position="547"/>
    </location>
</feature>
<feature type="compositionally biased region" description="Basic and acidic residues" evidence="1">
    <location>
        <begin position="114"/>
        <end position="123"/>
    </location>
</feature>
<evidence type="ECO:0000313" key="2">
    <source>
        <dbReference type="EMBL" id="KAK8140843.1"/>
    </source>
</evidence>
<feature type="compositionally biased region" description="Low complexity" evidence="1">
    <location>
        <begin position="335"/>
        <end position="347"/>
    </location>
</feature>